<keyword evidence="5" id="KW-0560">Oxidoreductase</keyword>
<dbReference type="GO" id="GO:0005506">
    <property type="term" value="F:iron ion binding"/>
    <property type="evidence" value="ECO:0007669"/>
    <property type="project" value="InterPro"/>
</dbReference>
<dbReference type="InterPro" id="IPR001128">
    <property type="entry name" value="Cyt_P450"/>
</dbReference>
<proteinExistence type="inferred from homology"/>
<dbReference type="Gene3D" id="1.10.630.10">
    <property type="entry name" value="Cytochrome P450"/>
    <property type="match status" value="1"/>
</dbReference>
<keyword evidence="3 4" id="KW-0408">Iron</keyword>
<dbReference type="InterPro" id="IPR036396">
    <property type="entry name" value="Cyt_P450_sf"/>
</dbReference>
<accession>A0A8E2F8D4</accession>
<comment type="cofactor">
    <cofactor evidence="1 4">
        <name>heme</name>
        <dbReference type="ChEBI" id="CHEBI:30413"/>
    </cofactor>
</comment>
<keyword evidence="5" id="KW-0503">Monooxygenase</keyword>
<keyword evidence="7" id="KW-1185">Reference proteome</keyword>
<dbReference type="InterPro" id="IPR002401">
    <property type="entry name" value="Cyt_P450_E_grp-I"/>
</dbReference>
<sequence length="457" mass="51589">MWRIISGDMDVVQRQLHARYGPLVRISPNEVSCADPDAIPKIYPNHRPLQKTDFYPIWGRPSISNQPDSFTCTDERVHSQYRRIVNPVYTLSNVLKSEEYLDGCINLFIERLGEYADVQKAIDLGHWLQMFAFDVIGEIFFGRMFGFMEESHDHESLIASLDTLMPPLCVMAIAPVYLRPFILISSLFIPGARKSGKAVGIIEEKARICVAERLGHIQDGLELRNDLLSHLLQIRDEKGEKINFSTNEVILESWIAILAGSDSTAIALRAVFYFLMKTPAAYKRAQEEIDAAVARRALSSPVKYAEALKLPFLCACIKEAMRLHPSVGLSLQRYAPTEGISLCGTLIPKGYRVGVNAAVVQQDTSTFGADAHEYKPQRWLTGDEDVRALERAMLIFGAGTRTCLGKNISIAEIYKLMPEVLRHFALELAHSQPWKTNNRWFNKQSNIVVRLKRRVPG</sequence>
<dbReference type="SUPFAM" id="SSF48264">
    <property type="entry name" value="Cytochrome P450"/>
    <property type="match status" value="1"/>
</dbReference>
<dbReference type="OrthoDB" id="3934656at2759"/>
<dbReference type="PROSITE" id="PS00086">
    <property type="entry name" value="CYTOCHROME_P450"/>
    <property type="match status" value="1"/>
</dbReference>
<dbReference type="PANTHER" id="PTHR24305:SF229">
    <property type="entry name" value="P450, PUTATIVE (EUROFUNG)-RELATED"/>
    <property type="match status" value="1"/>
</dbReference>
<dbReference type="Pfam" id="PF00067">
    <property type="entry name" value="p450"/>
    <property type="match status" value="1"/>
</dbReference>
<evidence type="ECO:0000313" key="7">
    <source>
        <dbReference type="Proteomes" id="UP000250140"/>
    </source>
</evidence>
<keyword evidence="4 5" id="KW-0349">Heme</keyword>
<protein>
    <submittedName>
        <fullName evidence="6">Cytochrome P450</fullName>
    </submittedName>
</protein>
<gene>
    <name evidence="6" type="ORF">AOQ84DRAFT_312126</name>
</gene>
<name>A0A8E2F8D4_9PEZI</name>
<evidence type="ECO:0000256" key="4">
    <source>
        <dbReference type="PIRSR" id="PIRSR602401-1"/>
    </source>
</evidence>
<organism evidence="6 7">
    <name type="scientific">Glonium stellatum</name>
    <dbReference type="NCBI Taxonomy" id="574774"/>
    <lineage>
        <taxon>Eukaryota</taxon>
        <taxon>Fungi</taxon>
        <taxon>Dikarya</taxon>
        <taxon>Ascomycota</taxon>
        <taxon>Pezizomycotina</taxon>
        <taxon>Dothideomycetes</taxon>
        <taxon>Pleosporomycetidae</taxon>
        <taxon>Gloniales</taxon>
        <taxon>Gloniaceae</taxon>
        <taxon>Glonium</taxon>
    </lineage>
</organism>
<dbReference type="InterPro" id="IPR017972">
    <property type="entry name" value="Cyt_P450_CS"/>
</dbReference>
<evidence type="ECO:0000256" key="2">
    <source>
        <dbReference type="ARBA" id="ARBA00022723"/>
    </source>
</evidence>
<dbReference type="Proteomes" id="UP000250140">
    <property type="component" value="Unassembled WGS sequence"/>
</dbReference>
<reference evidence="6 7" key="1">
    <citation type="journal article" date="2016" name="Nat. Commun.">
        <title>Ectomycorrhizal ecology is imprinted in the genome of the dominant symbiotic fungus Cenococcum geophilum.</title>
        <authorList>
            <consortium name="DOE Joint Genome Institute"/>
            <person name="Peter M."/>
            <person name="Kohler A."/>
            <person name="Ohm R.A."/>
            <person name="Kuo A."/>
            <person name="Krutzmann J."/>
            <person name="Morin E."/>
            <person name="Arend M."/>
            <person name="Barry K.W."/>
            <person name="Binder M."/>
            <person name="Choi C."/>
            <person name="Clum A."/>
            <person name="Copeland A."/>
            <person name="Grisel N."/>
            <person name="Haridas S."/>
            <person name="Kipfer T."/>
            <person name="LaButti K."/>
            <person name="Lindquist E."/>
            <person name="Lipzen A."/>
            <person name="Maire R."/>
            <person name="Meier B."/>
            <person name="Mihaltcheva S."/>
            <person name="Molinier V."/>
            <person name="Murat C."/>
            <person name="Poggeler S."/>
            <person name="Quandt C.A."/>
            <person name="Sperisen C."/>
            <person name="Tritt A."/>
            <person name="Tisserant E."/>
            <person name="Crous P.W."/>
            <person name="Henrissat B."/>
            <person name="Nehls U."/>
            <person name="Egli S."/>
            <person name="Spatafora J.W."/>
            <person name="Grigoriev I.V."/>
            <person name="Martin F.M."/>
        </authorList>
    </citation>
    <scope>NUCLEOTIDE SEQUENCE [LARGE SCALE GENOMIC DNA]</scope>
    <source>
        <strain evidence="6 7">CBS 207.34</strain>
    </source>
</reference>
<dbReference type="InterPro" id="IPR050121">
    <property type="entry name" value="Cytochrome_P450_monoxygenase"/>
</dbReference>
<keyword evidence="2 4" id="KW-0479">Metal-binding</keyword>
<dbReference type="AlphaFoldDB" id="A0A8E2F8D4"/>
<dbReference type="PRINTS" id="PR00385">
    <property type="entry name" value="P450"/>
</dbReference>
<evidence type="ECO:0000256" key="3">
    <source>
        <dbReference type="ARBA" id="ARBA00023004"/>
    </source>
</evidence>
<dbReference type="GO" id="GO:0016705">
    <property type="term" value="F:oxidoreductase activity, acting on paired donors, with incorporation or reduction of molecular oxygen"/>
    <property type="evidence" value="ECO:0007669"/>
    <property type="project" value="InterPro"/>
</dbReference>
<evidence type="ECO:0000313" key="6">
    <source>
        <dbReference type="EMBL" id="OCL12492.1"/>
    </source>
</evidence>
<dbReference type="PRINTS" id="PR00463">
    <property type="entry name" value="EP450I"/>
</dbReference>
<evidence type="ECO:0000256" key="5">
    <source>
        <dbReference type="RuleBase" id="RU000461"/>
    </source>
</evidence>
<dbReference type="EMBL" id="KV748871">
    <property type="protein sequence ID" value="OCL12492.1"/>
    <property type="molecule type" value="Genomic_DNA"/>
</dbReference>
<dbReference type="CDD" id="cd11060">
    <property type="entry name" value="CYP57A1-like"/>
    <property type="match status" value="1"/>
</dbReference>
<dbReference type="PANTHER" id="PTHR24305">
    <property type="entry name" value="CYTOCHROME P450"/>
    <property type="match status" value="1"/>
</dbReference>
<comment type="similarity">
    <text evidence="5">Belongs to the cytochrome P450 family.</text>
</comment>
<dbReference type="GO" id="GO:0020037">
    <property type="term" value="F:heme binding"/>
    <property type="evidence" value="ECO:0007669"/>
    <property type="project" value="InterPro"/>
</dbReference>
<feature type="binding site" description="axial binding residue" evidence="4">
    <location>
        <position position="403"/>
    </location>
    <ligand>
        <name>heme</name>
        <dbReference type="ChEBI" id="CHEBI:30413"/>
    </ligand>
    <ligandPart>
        <name>Fe</name>
        <dbReference type="ChEBI" id="CHEBI:18248"/>
    </ligandPart>
</feature>
<dbReference type="GO" id="GO:0004497">
    <property type="term" value="F:monooxygenase activity"/>
    <property type="evidence" value="ECO:0007669"/>
    <property type="project" value="UniProtKB-KW"/>
</dbReference>
<evidence type="ECO:0000256" key="1">
    <source>
        <dbReference type="ARBA" id="ARBA00001971"/>
    </source>
</evidence>